<reference evidence="2" key="2">
    <citation type="submission" date="2020-09" db="EMBL/GenBank/DDBJ databases">
        <authorList>
            <person name="Sun Q."/>
            <person name="Zhou Y."/>
        </authorList>
    </citation>
    <scope>NUCLEOTIDE SEQUENCE</scope>
    <source>
        <strain evidence="2">CGMCC 4.7278</strain>
    </source>
</reference>
<name>A0A917QUU9_9NOCA</name>
<dbReference type="EMBL" id="BMMW01000007">
    <property type="protein sequence ID" value="GGK68911.1"/>
    <property type="molecule type" value="Genomic_DNA"/>
</dbReference>
<protein>
    <submittedName>
        <fullName evidence="2">Uncharacterized protein</fullName>
    </submittedName>
</protein>
<comment type="caution">
    <text evidence="2">The sequence shown here is derived from an EMBL/GenBank/DDBJ whole genome shotgun (WGS) entry which is preliminary data.</text>
</comment>
<sequence length="123" mass="13194">MFARSDIRPVRQRKSARPPAYTATGPTSFVDASYGSSSGRTDRIGSRRRGDDIGEAEVSQIAEGTLAVSGPSNMGMGMDSVDRQALLDAGLDPDDPQVWAVQQRISDLLVCYGMMRATRAVGK</sequence>
<accession>A0A917QUU9</accession>
<keyword evidence="3" id="KW-1185">Reference proteome</keyword>
<feature type="compositionally biased region" description="Basic and acidic residues" evidence="1">
    <location>
        <begin position="40"/>
        <end position="52"/>
    </location>
</feature>
<feature type="region of interest" description="Disordered" evidence="1">
    <location>
        <begin position="1"/>
        <end position="57"/>
    </location>
</feature>
<evidence type="ECO:0000256" key="1">
    <source>
        <dbReference type="SAM" id="MobiDB-lite"/>
    </source>
</evidence>
<organism evidence="2 3">
    <name type="scientific">Nocardia camponoti</name>
    <dbReference type="NCBI Taxonomy" id="1616106"/>
    <lineage>
        <taxon>Bacteria</taxon>
        <taxon>Bacillati</taxon>
        <taxon>Actinomycetota</taxon>
        <taxon>Actinomycetes</taxon>
        <taxon>Mycobacteriales</taxon>
        <taxon>Nocardiaceae</taxon>
        <taxon>Nocardia</taxon>
    </lineage>
</organism>
<proteinExistence type="predicted"/>
<evidence type="ECO:0000313" key="3">
    <source>
        <dbReference type="Proteomes" id="UP000612956"/>
    </source>
</evidence>
<gene>
    <name evidence="2" type="ORF">GCM10011591_46270</name>
</gene>
<reference evidence="2" key="1">
    <citation type="journal article" date="2014" name="Int. J. Syst. Evol. Microbiol.">
        <title>Complete genome sequence of Corynebacterium casei LMG S-19264T (=DSM 44701T), isolated from a smear-ripened cheese.</title>
        <authorList>
            <consortium name="US DOE Joint Genome Institute (JGI-PGF)"/>
            <person name="Walter F."/>
            <person name="Albersmeier A."/>
            <person name="Kalinowski J."/>
            <person name="Ruckert C."/>
        </authorList>
    </citation>
    <scope>NUCLEOTIDE SEQUENCE</scope>
    <source>
        <strain evidence="2">CGMCC 4.7278</strain>
    </source>
</reference>
<evidence type="ECO:0000313" key="2">
    <source>
        <dbReference type="EMBL" id="GGK68911.1"/>
    </source>
</evidence>
<dbReference type="AlphaFoldDB" id="A0A917QUU9"/>
<dbReference type="Proteomes" id="UP000612956">
    <property type="component" value="Unassembled WGS sequence"/>
</dbReference>